<accession>A0A9P0NXL6</accession>
<protein>
    <submittedName>
        <fullName evidence="1">Uncharacterized protein</fullName>
    </submittedName>
</protein>
<organism evidence="1 2">
    <name type="scientific">Acanthoscelides obtectus</name>
    <name type="common">Bean weevil</name>
    <name type="synonym">Bruchus obtectus</name>
    <dbReference type="NCBI Taxonomy" id="200917"/>
    <lineage>
        <taxon>Eukaryota</taxon>
        <taxon>Metazoa</taxon>
        <taxon>Ecdysozoa</taxon>
        <taxon>Arthropoda</taxon>
        <taxon>Hexapoda</taxon>
        <taxon>Insecta</taxon>
        <taxon>Pterygota</taxon>
        <taxon>Neoptera</taxon>
        <taxon>Endopterygota</taxon>
        <taxon>Coleoptera</taxon>
        <taxon>Polyphaga</taxon>
        <taxon>Cucujiformia</taxon>
        <taxon>Chrysomeloidea</taxon>
        <taxon>Chrysomelidae</taxon>
        <taxon>Bruchinae</taxon>
        <taxon>Bruchini</taxon>
        <taxon>Acanthoscelides</taxon>
    </lineage>
</organism>
<dbReference type="Proteomes" id="UP001152888">
    <property type="component" value="Unassembled WGS sequence"/>
</dbReference>
<dbReference type="EMBL" id="CAKOFQ010006691">
    <property type="protein sequence ID" value="CAH1960998.1"/>
    <property type="molecule type" value="Genomic_DNA"/>
</dbReference>
<keyword evidence="2" id="KW-1185">Reference proteome</keyword>
<evidence type="ECO:0000313" key="2">
    <source>
        <dbReference type="Proteomes" id="UP001152888"/>
    </source>
</evidence>
<gene>
    <name evidence="1" type="ORF">ACAOBT_LOCUS3922</name>
</gene>
<comment type="caution">
    <text evidence="1">The sequence shown here is derived from an EMBL/GenBank/DDBJ whole genome shotgun (WGS) entry which is preliminary data.</text>
</comment>
<dbReference type="AlphaFoldDB" id="A0A9P0NXL6"/>
<name>A0A9P0NXL6_ACAOB</name>
<reference evidence="1" key="1">
    <citation type="submission" date="2022-03" db="EMBL/GenBank/DDBJ databases">
        <authorList>
            <person name="Sayadi A."/>
        </authorList>
    </citation>
    <scope>NUCLEOTIDE SEQUENCE</scope>
</reference>
<proteinExistence type="predicted"/>
<sequence>MSTDVSLRQPRMQMVGHRPKRQLHSLWPNEEMLQLFFKECPKSKRSTTSRTFGDAILPVTFRTCLTYSTKESVPEVRRVLAGV</sequence>
<evidence type="ECO:0000313" key="1">
    <source>
        <dbReference type="EMBL" id="CAH1960998.1"/>
    </source>
</evidence>